<evidence type="ECO:0000256" key="4">
    <source>
        <dbReference type="ARBA" id="ARBA00022833"/>
    </source>
</evidence>
<keyword evidence="7" id="KW-1185">Reference proteome</keyword>
<organism evidence="6 7">
    <name type="scientific">Devosia insulae DS-56</name>
    <dbReference type="NCBI Taxonomy" id="1116389"/>
    <lineage>
        <taxon>Bacteria</taxon>
        <taxon>Pseudomonadati</taxon>
        <taxon>Pseudomonadota</taxon>
        <taxon>Alphaproteobacteria</taxon>
        <taxon>Hyphomicrobiales</taxon>
        <taxon>Devosiaceae</taxon>
        <taxon>Devosia</taxon>
    </lineage>
</organism>
<comment type="cofactor">
    <cofactor evidence="1">
        <name>Zn(2+)</name>
        <dbReference type="ChEBI" id="CHEBI:29105"/>
    </cofactor>
</comment>
<proteinExistence type="inferred from homology"/>
<dbReference type="InterPro" id="IPR024087">
    <property type="entry name" value="Creatininase-like_sf"/>
</dbReference>
<dbReference type="InterPro" id="IPR003785">
    <property type="entry name" value="Creatininase/forma_Hydrolase"/>
</dbReference>
<evidence type="ECO:0000256" key="5">
    <source>
        <dbReference type="ARBA" id="ARBA00024029"/>
    </source>
</evidence>
<dbReference type="AlphaFoldDB" id="A0A1E5XWT1"/>
<dbReference type="SUPFAM" id="SSF102215">
    <property type="entry name" value="Creatininase"/>
    <property type="match status" value="1"/>
</dbReference>
<dbReference type="Pfam" id="PF02633">
    <property type="entry name" value="Creatininase"/>
    <property type="match status" value="1"/>
</dbReference>
<protein>
    <recommendedName>
        <fullName evidence="8">Creatinase</fullName>
    </recommendedName>
</protein>
<evidence type="ECO:0000256" key="3">
    <source>
        <dbReference type="ARBA" id="ARBA00022801"/>
    </source>
</evidence>
<gene>
    <name evidence="6" type="ORF">VW23_008495</name>
</gene>
<dbReference type="PANTHER" id="PTHR35005:SF1">
    <property type="entry name" value="2-AMINO-5-FORMYLAMINO-6-RIBOSYLAMINOPYRIMIDIN-4(3H)-ONE 5'-MONOPHOSPHATE DEFORMYLASE"/>
    <property type="match status" value="1"/>
</dbReference>
<dbReference type="GO" id="GO:0046872">
    <property type="term" value="F:metal ion binding"/>
    <property type="evidence" value="ECO:0007669"/>
    <property type="project" value="UniProtKB-KW"/>
</dbReference>
<keyword evidence="2" id="KW-0479">Metal-binding</keyword>
<dbReference type="Proteomes" id="UP000095463">
    <property type="component" value="Unassembled WGS sequence"/>
</dbReference>
<dbReference type="EMBL" id="LAJE02000040">
    <property type="protein sequence ID" value="OEO33040.1"/>
    <property type="molecule type" value="Genomic_DNA"/>
</dbReference>
<evidence type="ECO:0008006" key="8">
    <source>
        <dbReference type="Google" id="ProtNLM"/>
    </source>
</evidence>
<sequence length="245" mass="26441">MDPAAVRFELLLPSEIRQALAQRSLVYLPLGTYEWHGEHLPVGLDGLTAHGLCLLAAQRGGGLVLPPLYYGTGGGHGDYPWTIMAGADEIRPLLRQTLRRLAAFEVGAVVILSGHFAGEQIEMIRALEAEWAGQGDRMRVRALAVSMATGLALAPDHAARFETTLLSALWPDRVRLDLLPALAEAPSIDPGGNEMGAQRHDPTHPLFGIFGPDPRRFDPAEALPLRDAMVDWLLGEAGGLARTAR</sequence>
<accession>A0A1E5XWT1</accession>
<dbReference type="Gene3D" id="3.40.50.10310">
    <property type="entry name" value="Creatininase"/>
    <property type="match status" value="1"/>
</dbReference>
<dbReference type="GO" id="GO:0009231">
    <property type="term" value="P:riboflavin biosynthetic process"/>
    <property type="evidence" value="ECO:0007669"/>
    <property type="project" value="TreeGrafter"/>
</dbReference>
<evidence type="ECO:0000256" key="1">
    <source>
        <dbReference type="ARBA" id="ARBA00001947"/>
    </source>
</evidence>
<dbReference type="GO" id="GO:0016811">
    <property type="term" value="F:hydrolase activity, acting on carbon-nitrogen (but not peptide) bonds, in linear amides"/>
    <property type="evidence" value="ECO:0007669"/>
    <property type="project" value="TreeGrafter"/>
</dbReference>
<dbReference type="PANTHER" id="PTHR35005">
    <property type="entry name" value="3-DEHYDRO-SCYLLO-INOSOSE HYDROLASE"/>
    <property type="match status" value="1"/>
</dbReference>
<evidence type="ECO:0000313" key="6">
    <source>
        <dbReference type="EMBL" id="OEO33040.1"/>
    </source>
</evidence>
<evidence type="ECO:0000256" key="2">
    <source>
        <dbReference type="ARBA" id="ARBA00022723"/>
    </source>
</evidence>
<keyword evidence="4" id="KW-0862">Zinc</keyword>
<evidence type="ECO:0000313" key="7">
    <source>
        <dbReference type="Proteomes" id="UP000095463"/>
    </source>
</evidence>
<name>A0A1E5XWT1_9HYPH</name>
<reference evidence="6 7" key="1">
    <citation type="journal article" date="2015" name="Genome Announc.">
        <title>Genome Assemblies of Three Soil-Associated Devosia species: D. insulae, D. limi, and D. soli.</title>
        <authorList>
            <person name="Hassan Y.I."/>
            <person name="Lepp D."/>
            <person name="Zhou T."/>
        </authorList>
    </citation>
    <scope>NUCLEOTIDE SEQUENCE [LARGE SCALE GENOMIC DNA]</scope>
    <source>
        <strain evidence="6 7">DS-56</strain>
    </source>
</reference>
<keyword evidence="3" id="KW-0378">Hydrolase</keyword>
<comment type="caution">
    <text evidence="6">The sequence shown here is derived from an EMBL/GenBank/DDBJ whole genome shotgun (WGS) entry which is preliminary data.</text>
</comment>
<comment type="similarity">
    <text evidence="5">Belongs to the creatininase superfamily.</text>
</comment>